<protein>
    <submittedName>
        <fullName evidence="1">Uncharacterized protein</fullName>
    </submittedName>
</protein>
<comment type="caution">
    <text evidence="1">The sequence shown here is derived from an EMBL/GenBank/DDBJ whole genome shotgun (WGS) entry which is preliminary data.</text>
</comment>
<reference evidence="1 2" key="1">
    <citation type="journal article" date="2019" name="Sci. Rep.">
        <title>Orb-weaving spider Araneus ventricosus genome elucidates the spidroin gene catalogue.</title>
        <authorList>
            <person name="Kono N."/>
            <person name="Nakamura H."/>
            <person name="Ohtoshi R."/>
            <person name="Moran D.A.P."/>
            <person name="Shinohara A."/>
            <person name="Yoshida Y."/>
            <person name="Fujiwara M."/>
            <person name="Mori M."/>
            <person name="Tomita M."/>
            <person name="Arakawa K."/>
        </authorList>
    </citation>
    <scope>NUCLEOTIDE SEQUENCE [LARGE SCALE GENOMIC DNA]</scope>
</reference>
<accession>A0A4Y2CEW6</accession>
<dbReference type="Proteomes" id="UP000499080">
    <property type="component" value="Unassembled WGS sequence"/>
</dbReference>
<gene>
    <name evidence="1" type="ORF">AVEN_218993_1</name>
</gene>
<keyword evidence="2" id="KW-1185">Reference proteome</keyword>
<dbReference type="EMBL" id="BGPR01000174">
    <property type="protein sequence ID" value="GBM01875.1"/>
    <property type="molecule type" value="Genomic_DNA"/>
</dbReference>
<proteinExistence type="predicted"/>
<name>A0A4Y2CEW6_ARAVE</name>
<evidence type="ECO:0000313" key="1">
    <source>
        <dbReference type="EMBL" id="GBM01875.1"/>
    </source>
</evidence>
<evidence type="ECO:0000313" key="2">
    <source>
        <dbReference type="Proteomes" id="UP000499080"/>
    </source>
</evidence>
<dbReference type="AlphaFoldDB" id="A0A4Y2CEW6"/>
<sequence length="115" mass="12830">MWTNAMKVAFEGSETGIARGVSQQELAGQKDHKKVSQFSSFHNASFCEAHFCHQKRVSIIFFRMHDKTLPELKIAVATAVHTIDSKVCSRVMDGFQNCLSALLVKEGGHFESLND</sequence>
<organism evidence="1 2">
    <name type="scientific">Araneus ventricosus</name>
    <name type="common">Orbweaver spider</name>
    <name type="synonym">Epeira ventricosa</name>
    <dbReference type="NCBI Taxonomy" id="182803"/>
    <lineage>
        <taxon>Eukaryota</taxon>
        <taxon>Metazoa</taxon>
        <taxon>Ecdysozoa</taxon>
        <taxon>Arthropoda</taxon>
        <taxon>Chelicerata</taxon>
        <taxon>Arachnida</taxon>
        <taxon>Araneae</taxon>
        <taxon>Araneomorphae</taxon>
        <taxon>Entelegynae</taxon>
        <taxon>Araneoidea</taxon>
        <taxon>Araneidae</taxon>
        <taxon>Araneus</taxon>
    </lineage>
</organism>